<dbReference type="EMBL" id="JBHSQK010000011">
    <property type="protein sequence ID" value="MFC5948024.1"/>
    <property type="molecule type" value="Genomic_DNA"/>
</dbReference>
<dbReference type="GO" id="GO:0005524">
    <property type="term" value="F:ATP binding"/>
    <property type="evidence" value="ECO:0007669"/>
    <property type="project" value="UniProtKB-KW"/>
</dbReference>
<organism evidence="2 3">
    <name type="scientific">Pseudonocardia lutea</name>
    <dbReference type="NCBI Taxonomy" id="2172015"/>
    <lineage>
        <taxon>Bacteria</taxon>
        <taxon>Bacillati</taxon>
        <taxon>Actinomycetota</taxon>
        <taxon>Actinomycetes</taxon>
        <taxon>Pseudonocardiales</taxon>
        <taxon>Pseudonocardiaceae</taxon>
        <taxon>Pseudonocardia</taxon>
    </lineage>
</organism>
<dbReference type="RefSeq" id="WP_379565082.1">
    <property type="nucleotide sequence ID" value="NZ_JBHSQK010000011.1"/>
</dbReference>
<dbReference type="Proteomes" id="UP001596119">
    <property type="component" value="Unassembled WGS sequence"/>
</dbReference>
<keyword evidence="3" id="KW-1185">Reference proteome</keyword>
<proteinExistence type="predicted"/>
<accession>A0ABW1I5P0</accession>
<dbReference type="InterPro" id="IPR003594">
    <property type="entry name" value="HATPase_dom"/>
</dbReference>
<name>A0ABW1I5P0_9PSEU</name>
<keyword evidence="2" id="KW-0067">ATP-binding</keyword>
<gene>
    <name evidence="2" type="ORF">ACFQH9_07030</name>
</gene>
<sequence>MAEAGAGDEAGTTADRPCFLAVPAEGWAVEVVRTELTTWLDAVGWPREELAVVAAAAEAVGNAVRHAYPPVEVQGPQHVVRLGGPVMVAAALRRSADLRRVQVVVRDHGSWNPLSALNVESRGLRTMQDLTEEVRIRRGAPDALGDEAGTEVTLISRAVADLAA</sequence>
<evidence type="ECO:0000259" key="1">
    <source>
        <dbReference type="Pfam" id="PF13581"/>
    </source>
</evidence>
<evidence type="ECO:0000313" key="2">
    <source>
        <dbReference type="EMBL" id="MFC5948024.1"/>
    </source>
</evidence>
<comment type="caution">
    <text evidence="2">The sequence shown here is derived from an EMBL/GenBank/DDBJ whole genome shotgun (WGS) entry which is preliminary data.</text>
</comment>
<feature type="domain" description="Histidine kinase/HSP90-like ATPase" evidence="1">
    <location>
        <begin position="24"/>
        <end position="154"/>
    </location>
</feature>
<dbReference type="Gene3D" id="3.30.565.10">
    <property type="entry name" value="Histidine kinase-like ATPase, C-terminal domain"/>
    <property type="match status" value="1"/>
</dbReference>
<protein>
    <submittedName>
        <fullName evidence="2">ATP-binding protein</fullName>
    </submittedName>
</protein>
<evidence type="ECO:0000313" key="3">
    <source>
        <dbReference type="Proteomes" id="UP001596119"/>
    </source>
</evidence>
<dbReference type="InterPro" id="IPR036890">
    <property type="entry name" value="HATPase_C_sf"/>
</dbReference>
<keyword evidence="2" id="KW-0547">Nucleotide-binding</keyword>
<dbReference type="Pfam" id="PF13581">
    <property type="entry name" value="HATPase_c_2"/>
    <property type="match status" value="1"/>
</dbReference>
<reference evidence="3" key="1">
    <citation type="journal article" date="2019" name="Int. J. Syst. Evol. Microbiol.">
        <title>The Global Catalogue of Microorganisms (GCM) 10K type strain sequencing project: providing services to taxonomists for standard genome sequencing and annotation.</title>
        <authorList>
            <consortium name="The Broad Institute Genomics Platform"/>
            <consortium name="The Broad Institute Genome Sequencing Center for Infectious Disease"/>
            <person name="Wu L."/>
            <person name="Ma J."/>
        </authorList>
    </citation>
    <scope>NUCLEOTIDE SEQUENCE [LARGE SCALE GENOMIC DNA]</scope>
    <source>
        <strain evidence="3">CGMCC 4.7397</strain>
    </source>
</reference>